<dbReference type="EMBL" id="JANPWZ010000732">
    <property type="protein sequence ID" value="KAJ3572843.1"/>
    <property type="molecule type" value="Genomic_DNA"/>
</dbReference>
<evidence type="ECO:0000256" key="8">
    <source>
        <dbReference type="PIRSR" id="PIRSR602401-1"/>
    </source>
</evidence>
<reference evidence="10" key="1">
    <citation type="submission" date="2022-07" db="EMBL/GenBank/DDBJ databases">
        <title>Genome Sequence of Xylaria arbuscula.</title>
        <authorList>
            <person name="Buettner E."/>
        </authorList>
    </citation>
    <scope>NUCLEOTIDE SEQUENCE</scope>
    <source>
        <strain evidence="10">VT107</strain>
    </source>
</reference>
<dbReference type="GO" id="GO:0020037">
    <property type="term" value="F:heme binding"/>
    <property type="evidence" value="ECO:0007669"/>
    <property type="project" value="InterPro"/>
</dbReference>
<dbReference type="GO" id="GO:0005506">
    <property type="term" value="F:iron ion binding"/>
    <property type="evidence" value="ECO:0007669"/>
    <property type="project" value="InterPro"/>
</dbReference>
<comment type="cofactor">
    <cofactor evidence="1 8">
        <name>heme</name>
        <dbReference type="ChEBI" id="CHEBI:30413"/>
    </cofactor>
</comment>
<comment type="similarity">
    <text evidence="2">Belongs to the cytochrome P450 family.</text>
</comment>
<evidence type="ECO:0000256" key="4">
    <source>
        <dbReference type="ARBA" id="ARBA00022723"/>
    </source>
</evidence>
<dbReference type="InterPro" id="IPR001128">
    <property type="entry name" value="Cyt_P450"/>
</dbReference>
<keyword evidence="6 8" id="KW-0408">Iron</keyword>
<dbReference type="Gene3D" id="1.10.630.10">
    <property type="entry name" value="Cytochrome P450"/>
    <property type="match status" value="1"/>
</dbReference>
<keyword evidence="4 8" id="KW-0479">Metal-binding</keyword>
<dbReference type="InterPro" id="IPR036396">
    <property type="entry name" value="Cyt_P450_sf"/>
</dbReference>
<dbReference type="PRINTS" id="PR00385">
    <property type="entry name" value="P450"/>
</dbReference>
<gene>
    <name evidence="10" type="ORF">NPX13_g4912</name>
</gene>
<dbReference type="Proteomes" id="UP001148614">
    <property type="component" value="Unassembled WGS sequence"/>
</dbReference>
<evidence type="ECO:0000256" key="3">
    <source>
        <dbReference type="ARBA" id="ARBA00022617"/>
    </source>
</evidence>
<dbReference type="Pfam" id="PF00067">
    <property type="entry name" value="p450"/>
    <property type="match status" value="1"/>
</dbReference>
<dbReference type="GO" id="GO:0016705">
    <property type="term" value="F:oxidoreductase activity, acting on paired donors, with incorporation or reduction of molecular oxygen"/>
    <property type="evidence" value="ECO:0007669"/>
    <property type="project" value="InterPro"/>
</dbReference>
<dbReference type="AlphaFoldDB" id="A0A9W8NEM3"/>
<protein>
    <recommendedName>
        <fullName evidence="12">Cytochrome P450</fullName>
    </recommendedName>
</protein>
<feature type="region of interest" description="Disordered" evidence="9">
    <location>
        <begin position="723"/>
        <end position="747"/>
    </location>
</feature>
<dbReference type="VEuPathDB" id="FungiDB:F4678DRAFT_473566"/>
<evidence type="ECO:0000313" key="10">
    <source>
        <dbReference type="EMBL" id="KAJ3572843.1"/>
    </source>
</evidence>
<evidence type="ECO:0008006" key="12">
    <source>
        <dbReference type="Google" id="ProtNLM"/>
    </source>
</evidence>
<proteinExistence type="inferred from homology"/>
<dbReference type="InterPro" id="IPR050121">
    <property type="entry name" value="Cytochrome_P450_monoxygenase"/>
</dbReference>
<comment type="caution">
    <text evidence="10">The sequence shown here is derived from an EMBL/GenBank/DDBJ whole genome shotgun (WGS) entry which is preliminary data.</text>
</comment>
<accession>A0A9W8NEM3</accession>
<evidence type="ECO:0000256" key="9">
    <source>
        <dbReference type="SAM" id="MobiDB-lite"/>
    </source>
</evidence>
<keyword evidence="11" id="KW-1185">Reference proteome</keyword>
<evidence type="ECO:0000256" key="6">
    <source>
        <dbReference type="ARBA" id="ARBA00023004"/>
    </source>
</evidence>
<keyword evidence="3 8" id="KW-0349">Heme</keyword>
<evidence type="ECO:0000256" key="2">
    <source>
        <dbReference type="ARBA" id="ARBA00010617"/>
    </source>
</evidence>
<dbReference type="PRINTS" id="PR00463">
    <property type="entry name" value="EP450I"/>
</dbReference>
<name>A0A9W8NEM3_9PEZI</name>
<organism evidence="10 11">
    <name type="scientific">Xylaria arbuscula</name>
    <dbReference type="NCBI Taxonomy" id="114810"/>
    <lineage>
        <taxon>Eukaryota</taxon>
        <taxon>Fungi</taxon>
        <taxon>Dikarya</taxon>
        <taxon>Ascomycota</taxon>
        <taxon>Pezizomycotina</taxon>
        <taxon>Sordariomycetes</taxon>
        <taxon>Xylariomycetidae</taxon>
        <taxon>Xylariales</taxon>
        <taxon>Xylariaceae</taxon>
        <taxon>Xylaria</taxon>
    </lineage>
</organism>
<evidence type="ECO:0000313" key="11">
    <source>
        <dbReference type="Proteomes" id="UP001148614"/>
    </source>
</evidence>
<dbReference type="InterPro" id="IPR002401">
    <property type="entry name" value="Cyt_P450_E_grp-I"/>
</dbReference>
<evidence type="ECO:0000256" key="1">
    <source>
        <dbReference type="ARBA" id="ARBA00001971"/>
    </source>
</evidence>
<dbReference type="PANTHER" id="PTHR24305">
    <property type="entry name" value="CYTOCHROME P450"/>
    <property type="match status" value="1"/>
</dbReference>
<keyword evidence="5" id="KW-0560">Oxidoreductase</keyword>
<sequence length="747" mass="83951">MVQIAAYPRTVPSKVLLSLARENSPSRAELLGLPGPITDDPEILRRIAAVRGSYGKDPWYLGTRFNPWMKSQIGASINGREIPLLESGIDEQVNALIVNVRHNMSNDPKGVIDVAPLMSYLTMDVITKVAFGQEFGYLQANKDLYGFLKEVRENWPKLAMMVDVPYIRNLFLNPLSLRLFGPSVADTKGMGKLMGVAREYVSRRYDPDAKAQKDLIGSWIRNNLSQDQAEVEGLFMIIAGSDTTASALRITLLHVMTCPHVYRKLKQEIRDAVIDGKVARPIGFEEAKRLPYLQAVVYEGLRMRPPAPGLYPKAVPPEGDHMHGKFIPGGTAIGMNTASLFASTAIFGDDAALFRPERFTEVDEQKRAEMERLVELAFGYGRFQCAGKPVAFMELNKVMFELLRNFDFQVANPMNPCKSRVYGLFIDEDILFGLTKPQGKLSPMVPISPPKNDPQEPYACQQLSYHREASDIYKQRRPIPITEIRPPFRFTDPKKKHRSYVQIAENVISARIISLIKSTAATPNSPQVYLARDGDRSSLTRRQITNHQISLEPNIMSRHTPCSYCLDIMTSWDPYSEPFFVPDCDDYEDVPIPEGGCINCGAAEKDCEVINMDLVEKGNKLSKLFHALSETINDITDVQAAVKVKKQMIECDTLKRIAQEQRTIASRYRARAAQCQANPGAFGEMTAFWDEVAATAEDRAKITDAQLEEADLALKELLHQKPFEPALTRDQSKPRTIWQRKTEESGK</sequence>
<keyword evidence="7" id="KW-0503">Monooxygenase</keyword>
<feature type="binding site" description="axial binding residue" evidence="8">
    <location>
        <position position="385"/>
    </location>
    <ligand>
        <name>heme</name>
        <dbReference type="ChEBI" id="CHEBI:30413"/>
    </ligand>
    <ligandPart>
        <name>Fe</name>
        <dbReference type="ChEBI" id="CHEBI:18248"/>
    </ligandPart>
</feature>
<dbReference type="PANTHER" id="PTHR24305:SF77">
    <property type="entry name" value="CYTOCHROME P450 MONOOXYGENASE"/>
    <property type="match status" value="1"/>
</dbReference>
<evidence type="ECO:0000256" key="5">
    <source>
        <dbReference type="ARBA" id="ARBA00023002"/>
    </source>
</evidence>
<evidence type="ECO:0000256" key="7">
    <source>
        <dbReference type="ARBA" id="ARBA00023033"/>
    </source>
</evidence>
<dbReference type="GO" id="GO:0004497">
    <property type="term" value="F:monooxygenase activity"/>
    <property type="evidence" value="ECO:0007669"/>
    <property type="project" value="UniProtKB-KW"/>
</dbReference>
<dbReference type="CDD" id="cd11060">
    <property type="entry name" value="CYP57A1-like"/>
    <property type="match status" value="1"/>
</dbReference>
<dbReference type="SUPFAM" id="SSF48264">
    <property type="entry name" value="Cytochrome P450"/>
    <property type="match status" value="1"/>
</dbReference>